<comment type="caution">
    <text evidence="7">The sequence shown here is derived from an EMBL/GenBank/DDBJ whole genome shotgun (WGS) entry which is preliminary data.</text>
</comment>
<evidence type="ECO:0000313" key="8">
    <source>
        <dbReference type="Proteomes" id="UP001595817"/>
    </source>
</evidence>
<accession>A0ABV8X381</accession>
<sequence>MTFSWKRSYAIARKDFKDISKNLYVSPMFLFPPILAALYSRMGMDSLFGTYFVFIMAFTMVGTFMQSALIAEEKEKNTLRVLMLSPASAIDILGGKSLLSIVMTSVIVFISAFFLEYSPSGVVIAGILVSIILYVGIGTIMGLLTKSVVEASVGIMPIMLLFMGLPYLTMYIEKYPFLSVIEYMPHNLLFTIAENNQANFGNSMSELAGLLIWTVIIHVTMVVLYQKRLKD</sequence>
<keyword evidence="8" id="KW-1185">Reference proteome</keyword>
<evidence type="ECO:0000256" key="1">
    <source>
        <dbReference type="ARBA" id="ARBA00004141"/>
    </source>
</evidence>
<organism evidence="7 8">
    <name type="scientific">Chungangia koreensis</name>
    <dbReference type="NCBI Taxonomy" id="752657"/>
    <lineage>
        <taxon>Bacteria</taxon>
        <taxon>Bacillati</taxon>
        <taxon>Bacillota</taxon>
        <taxon>Bacilli</taxon>
        <taxon>Lactobacillales</taxon>
        <taxon>Chungangia</taxon>
    </lineage>
</organism>
<dbReference type="Proteomes" id="UP001595817">
    <property type="component" value="Unassembled WGS sequence"/>
</dbReference>
<feature type="transmembrane region" description="Helical" evidence="5">
    <location>
        <begin position="51"/>
        <end position="71"/>
    </location>
</feature>
<dbReference type="RefSeq" id="WP_378154167.1">
    <property type="nucleotide sequence ID" value="NZ_JBHSEC010000014.1"/>
</dbReference>
<dbReference type="Pfam" id="PF12698">
    <property type="entry name" value="ABC2_membrane_3"/>
    <property type="match status" value="1"/>
</dbReference>
<evidence type="ECO:0000313" key="7">
    <source>
        <dbReference type="EMBL" id="MFC4410387.1"/>
    </source>
</evidence>
<keyword evidence="2 5" id="KW-0812">Transmembrane</keyword>
<name>A0ABV8X381_9LACT</name>
<comment type="subcellular location">
    <subcellularLocation>
        <location evidence="1">Membrane</location>
        <topology evidence="1">Multi-pass membrane protein</topology>
    </subcellularLocation>
</comment>
<evidence type="ECO:0000256" key="4">
    <source>
        <dbReference type="ARBA" id="ARBA00023136"/>
    </source>
</evidence>
<evidence type="ECO:0000256" key="3">
    <source>
        <dbReference type="ARBA" id="ARBA00022989"/>
    </source>
</evidence>
<feature type="transmembrane region" description="Helical" evidence="5">
    <location>
        <begin position="21"/>
        <end position="39"/>
    </location>
</feature>
<reference evidence="8" key="1">
    <citation type="journal article" date="2019" name="Int. J. Syst. Evol. Microbiol.">
        <title>The Global Catalogue of Microorganisms (GCM) 10K type strain sequencing project: providing services to taxonomists for standard genome sequencing and annotation.</title>
        <authorList>
            <consortium name="The Broad Institute Genomics Platform"/>
            <consortium name="The Broad Institute Genome Sequencing Center for Infectious Disease"/>
            <person name="Wu L."/>
            <person name="Ma J."/>
        </authorList>
    </citation>
    <scope>NUCLEOTIDE SEQUENCE [LARGE SCALE GENOMIC DNA]</scope>
    <source>
        <strain evidence="8">CCUG 59778</strain>
    </source>
</reference>
<proteinExistence type="predicted"/>
<dbReference type="EMBL" id="JBHSEC010000014">
    <property type="protein sequence ID" value="MFC4410387.1"/>
    <property type="molecule type" value="Genomic_DNA"/>
</dbReference>
<feature type="domain" description="ABC-2 type transporter transmembrane" evidence="6">
    <location>
        <begin position="46"/>
        <end position="224"/>
    </location>
</feature>
<gene>
    <name evidence="7" type="ORF">ACFOZY_08120</name>
</gene>
<keyword evidence="4 5" id="KW-0472">Membrane</keyword>
<feature type="transmembrane region" description="Helical" evidence="5">
    <location>
        <begin position="151"/>
        <end position="172"/>
    </location>
</feature>
<feature type="transmembrane region" description="Helical" evidence="5">
    <location>
        <begin position="121"/>
        <end position="144"/>
    </location>
</feature>
<protein>
    <submittedName>
        <fullName evidence="7">ABC transporter permease</fullName>
    </submittedName>
</protein>
<evidence type="ECO:0000259" key="6">
    <source>
        <dbReference type="Pfam" id="PF12698"/>
    </source>
</evidence>
<feature type="transmembrane region" description="Helical" evidence="5">
    <location>
        <begin position="92"/>
        <end position="115"/>
    </location>
</feature>
<keyword evidence="3 5" id="KW-1133">Transmembrane helix</keyword>
<evidence type="ECO:0000256" key="2">
    <source>
        <dbReference type="ARBA" id="ARBA00022692"/>
    </source>
</evidence>
<feature type="transmembrane region" description="Helical" evidence="5">
    <location>
        <begin position="207"/>
        <end position="225"/>
    </location>
</feature>
<dbReference type="InterPro" id="IPR013525">
    <property type="entry name" value="ABC2_TM"/>
</dbReference>
<evidence type="ECO:0000256" key="5">
    <source>
        <dbReference type="SAM" id="Phobius"/>
    </source>
</evidence>